<dbReference type="CDD" id="cd00586">
    <property type="entry name" value="4HBT"/>
    <property type="match status" value="1"/>
</dbReference>
<dbReference type="EMBL" id="JABXXQ010000277">
    <property type="protein sequence ID" value="NVN31071.1"/>
    <property type="molecule type" value="Genomic_DNA"/>
</dbReference>
<accession>A0A850NMS5</accession>
<dbReference type="Gene3D" id="3.10.129.10">
    <property type="entry name" value="Hotdog Thioesterase"/>
    <property type="match status" value="1"/>
</dbReference>
<evidence type="ECO:0000313" key="2">
    <source>
        <dbReference type="Proteomes" id="UP000565205"/>
    </source>
</evidence>
<dbReference type="PANTHER" id="PTHR12475:SF4">
    <property type="entry name" value="PROTEIN THEM6"/>
    <property type="match status" value="1"/>
</dbReference>
<proteinExistence type="predicted"/>
<dbReference type="PANTHER" id="PTHR12475">
    <property type="match status" value="1"/>
</dbReference>
<organism evidence="1 2">
    <name type="scientific">Endobacter medicaginis</name>
    <dbReference type="NCBI Taxonomy" id="1181271"/>
    <lineage>
        <taxon>Bacteria</taxon>
        <taxon>Pseudomonadati</taxon>
        <taxon>Pseudomonadota</taxon>
        <taxon>Alphaproteobacteria</taxon>
        <taxon>Acetobacterales</taxon>
        <taxon>Acetobacteraceae</taxon>
        <taxon>Endobacter</taxon>
    </lineage>
</organism>
<reference evidence="1 2" key="1">
    <citation type="submission" date="2020-06" db="EMBL/GenBank/DDBJ databases">
        <title>Description of novel acetic acid bacteria.</title>
        <authorList>
            <person name="Sombolestani A."/>
        </authorList>
    </citation>
    <scope>NUCLEOTIDE SEQUENCE [LARGE SCALE GENOMIC DNA]</scope>
    <source>
        <strain evidence="1 2">LMG 26838</strain>
    </source>
</reference>
<dbReference type="Proteomes" id="UP000565205">
    <property type="component" value="Unassembled WGS sequence"/>
</dbReference>
<dbReference type="InterPro" id="IPR051490">
    <property type="entry name" value="THEM6_lcsJ_thioesterase"/>
</dbReference>
<dbReference type="SUPFAM" id="SSF54637">
    <property type="entry name" value="Thioesterase/thiol ester dehydrase-isomerase"/>
    <property type="match status" value="1"/>
</dbReference>
<gene>
    <name evidence="1" type="ORF">HUK83_12090</name>
</gene>
<name>A0A850NMS5_9PROT</name>
<dbReference type="InterPro" id="IPR029069">
    <property type="entry name" value="HotDog_dom_sf"/>
</dbReference>
<comment type="caution">
    <text evidence="1">The sequence shown here is derived from an EMBL/GenBank/DDBJ whole genome shotgun (WGS) entry which is preliminary data.</text>
</comment>
<protein>
    <submittedName>
        <fullName evidence="1">Thioesterase family protein</fullName>
    </submittedName>
</protein>
<dbReference type="Pfam" id="PF13279">
    <property type="entry name" value="4HBT_2"/>
    <property type="match status" value="1"/>
</dbReference>
<evidence type="ECO:0000313" key="1">
    <source>
        <dbReference type="EMBL" id="NVN31071.1"/>
    </source>
</evidence>
<sequence length="183" mass="21024">MYPWLRLARTALDRSGPGRVGIFETTTIRLRAWPNDLDINMHVNNGRYLTLADLGRFDWFRRVGLWEVAKQRRVYPVIGDVTAKFRRELRAFERFELRTRLVGWDDRWGFLEHRFVRAGRTFCVVAIRGVFTGPGGTMRPAEFLGELGLGLDSPPLPPWASHFHTAAEAISETLRAEERAAQG</sequence>
<dbReference type="AlphaFoldDB" id="A0A850NMS5"/>